<feature type="transmembrane region" description="Helical" evidence="1">
    <location>
        <begin position="51"/>
        <end position="68"/>
    </location>
</feature>
<comment type="caution">
    <text evidence="2">The sequence shown here is derived from an EMBL/GenBank/DDBJ whole genome shotgun (WGS) entry which is preliminary data.</text>
</comment>
<evidence type="ECO:0000313" key="3">
    <source>
        <dbReference type="Proteomes" id="UP001526143"/>
    </source>
</evidence>
<sequence length="199" mass="21733">MSSRTFKTEKTGFSKLQVPHNPSSQSITIYPLMMLATIAMLLDMIMTASLVSFTTFGSAVFGTAAIVWRHELNPFFNWLTRFNRRYKIATVLFTLVGALFLLDALSTPANAQFFQGAETWMTGEFTSAGEAIPLVFNVLRGLFLLYLGISLVKVIQAARQDEDWQNLARTPMIILIAITMGDILASLIVGGGGGGIAKG</sequence>
<protein>
    <submittedName>
        <fullName evidence="2">Uncharacterized protein</fullName>
    </submittedName>
</protein>
<feature type="transmembrane region" description="Helical" evidence="1">
    <location>
        <begin position="88"/>
        <end position="111"/>
    </location>
</feature>
<keyword evidence="1" id="KW-0812">Transmembrane</keyword>
<keyword evidence="1" id="KW-1133">Transmembrane helix</keyword>
<keyword evidence="3" id="KW-1185">Reference proteome</keyword>
<accession>A0ABT3B2N4</accession>
<name>A0ABT3B2N4_9CYAN</name>
<dbReference type="EMBL" id="JAOWRF010000276">
    <property type="protein sequence ID" value="MCV3215612.1"/>
    <property type="molecule type" value="Genomic_DNA"/>
</dbReference>
<dbReference type="RefSeq" id="WP_263747258.1">
    <property type="nucleotide sequence ID" value="NZ_JAOWRF010000276.1"/>
</dbReference>
<dbReference type="Proteomes" id="UP001526143">
    <property type="component" value="Unassembled WGS sequence"/>
</dbReference>
<feature type="transmembrane region" description="Helical" evidence="1">
    <location>
        <begin position="131"/>
        <end position="152"/>
    </location>
</feature>
<evidence type="ECO:0000313" key="2">
    <source>
        <dbReference type="EMBL" id="MCV3215612.1"/>
    </source>
</evidence>
<feature type="transmembrane region" description="Helical" evidence="1">
    <location>
        <begin position="27"/>
        <end position="45"/>
    </location>
</feature>
<organism evidence="2 3">
    <name type="scientific">Plectonema radiosum NIES-515</name>
    <dbReference type="NCBI Taxonomy" id="2986073"/>
    <lineage>
        <taxon>Bacteria</taxon>
        <taxon>Bacillati</taxon>
        <taxon>Cyanobacteriota</taxon>
        <taxon>Cyanophyceae</taxon>
        <taxon>Oscillatoriophycideae</taxon>
        <taxon>Oscillatoriales</taxon>
        <taxon>Microcoleaceae</taxon>
        <taxon>Plectonema</taxon>
    </lineage>
</organism>
<proteinExistence type="predicted"/>
<reference evidence="2 3" key="1">
    <citation type="submission" date="2022-10" db="EMBL/GenBank/DDBJ databases">
        <title>Identification of biosynthetic pathway for the production of the potent trypsin inhibitor radiosumin.</title>
        <authorList>
            <person name="Fewer D.P."/>
            <person name="Delbaje E."/>
            <person name="Ouyang X."/>
            <person name="Agostino P.D."/>
            <person name="Wahlsten M."/>
            <person name="Jokela J."/>
            <person name="Permi P."/>
            <person name="Haapaniemi E."/>
            <person name="Koistinen H."/>
        </authorList>
    </citation>
    <scope>NUCLEOTIDE SEQUENCE [LARGE SCALE GENOMIC DNA]</scope>
    <source>
        <strain evidence="2 3">NIES-515</strain>
    </source>
</reference>
<evidence type="ECO:0000256" key="1">
    <source>
        <dbReference type="SAM" id="Phobius"/>
    </source>
</evidence>
<gene>
    <name evidence="2" type="ORF">OGM63_19195</name>
</gene>
<keyword evidence="1" id="KW-0472">Membrane</keyword>
<feature type="transmembrane region" description="Helical" evidence="1">
    <location>
        <begin position="173"/>
        <end position="197"/>
    </location>
</feature>